<evidence type="ECO:0000256" key="1">
    <source>
        <dbReference type="ARBA" id="ARBA00010945"/>
    </source>
</evidence>
<dbReference type="InterPro" id="IPR043128">
    <property type="entry name" value="Rev_trsase/Diguanyl_cyclase"/>
</dbReference>
<dbReference type="CDD" id="cd03586">
    <property type="entry name" value="PolY_Pol_IV_kappa"/>
    <property type="match status" value="1"/>
</dbReference>
<protein>
    <recommendedName>
        <fullName evidence="4">DNA polymerase IV</fullName>
        <shortName evidence="4">Pol IV</shortName>
        <ecNumber evidence="4">2.7.7.7</ecNumber>
    </recommendedName>
</protein>
<accession>A0ABP7A3H4</accession>
<dbReference type="SUPFAM" id="SSF56672">
    <property type="entry name" value="DNA/RNA polymerases"/>
    <property type="match status" value="1"/>
</dbReference>
<feature type="binding site" evidence="4">
    <location>
        <position position="12"/>
    </location>
    <ligand>
        <name>Mg(2+)</name>
        <dbReference type="ChEBI" id="CHEBI:18420"/>
    </ligand>
</feature>
<comment type="function">
    <text evidence="2 4">Poorly processive, error-prone DNA polymerase involved in untargeted mutagenesis. Copies undamaged DNA at stalled replication forks, which arise in vivo from mismatched or misaligned primer ends. These misaligned primers can be extended by PolIV. Exhibits no 3'-5' exonuclease (proofreading) activity. May be involved in translesional synthesis, in conjunction with the beta clamp from PolIII.</text>
</comment>
<dbReference type="RefSeq" id="WP_346127675.1">
    <property type="nucleotide sequence ID" value="NZ_BAABBE010000002.1"/>
</dbReference>
<dbReference type="InterPro" id="IPR024728">
    <property type="entry name" value="PolY_HhH_motif"/>
</dbReference>
<dbReference type="Gene3D" id="3.30.1490.100">
    <property type="entry name" value="DNA polymerase, Y-family, little finger domain"/>
    <property type="match status" value="1"/>
</dbReference>
<dbReference type="Gene3D" id="3.30.70.270">
    <property type="match status" value="1"/>
</dbReference>
<dbReference type="PROSITE" id="PS50173">
    <property type="entry name" value="UMUC"/>
    <property type="match status" value="1"/>
</dbReference>
<keyword evidence="4" id="KW-0515">Mutator protein</keyword>
<dbReference type="Pfam" id="PF11799">
    <property type="entry name" value="IMS_C"/>
    <property type="match status" value="1"/>
</dbReference>
<comment type="similarity">
    <text evidence="1 4">Belongs to the DNA polymerase type-Y family.</text>
</comment>
<comment type="subcellular location">
    <subcellularLocation>
        <location evidence="4">Cytoplasm</location>
    </subcellularLocation>
</comment>
<evidence type="ECO:0000256" key="4">
    <source>
        <dbReference type="HAMAP-Rule" id="MF_01113"/>
    </source>
</evidence>
<keyword evidence="4" id="KW-0460">Magnesium</keyword>
<keyword evidence="4" id="KW-0963">Cytoplasm</keyword>
<dbReference type="InterPro" id="IPR043502">
    <property type="entry name" value="DNA/RNA_pol_sf"/>
</dbReference>
<keyword evidence="4" id="KW-0548">Nucleotidyltransferase</keyword>
<feature type="domain" description="UmuC" evidence="5">
    <location>
        <begin position="8"/>
        <end position="184"/>
    </location>
</feature>
<dbReference type="PANTHER" id="PTHR11076">
    <property type="entry name" value="DNA REPAIR POLYMERASE UMUC / TRANSFERASE FAMILY MEMBER"/>
    <property type="match status" value="1"/>
</dbReference>
<keyword evidence="4" id="KW-0238">DNA-binding</keyword>
<evidence type="ECO:0000256" key="2">
    <source>
        <dbReference type="ARBA" id="ARBA00025589"/>
    </source>
</evidence>
<dbReference type="Proteomes" id="UP001500711">
    <property type="component" value="Unassembled WGS sequence"/>
</dbReference>
<dbReference type="NCBIfam" id="NF002677">
    <property type="entry name" value="PRK02406.1"/>
    <property type="match status" value="1"/>
</dbReference>
<dbReference type="Pfam" id="PF11798">
    <property type="entry name" value="IMS_HHH"/>
    <property type="match status" value="1"/>
</dbReference>
<evidence type="ECO:0000313" key="7">
    <source>
        <dbReference type="Proteomes" id="UP001500711"/>
    </source>
</evidence>
<keyword evidence="4" id="KW-0808">Transferase</keyword>
<dbReference type="Pfam" id="PF00817">
    <property type="entry name" value="IMS"/>
    <property type="match status" value="1"/>
</dbReference>
<keyword evidence="4" id="KW-0479">Metal-binding</keyword>
<keyword evidence="4" id="KW-0235">DNA replication</keyword>
<keyword evidence="7" id="KW-1185">Reference proteome</keyword>
<dbReference type="PANTHER" id="PTHR11076:SF33">
    <property type="entry name" value="DNA POLYMERASE KAPPA"/>
    <property type="match status" value="1"/>
</dbReference>
<gene>
    <name evidence="6" type="primary">dinB_1</name>
    <name evidence="4" type="synonym">dinB</name>
    <name evidence="6" type="ORF">GCM10022267_07820</name>
</gene>
<dbReference type="EC" id="2.7.7.7" evidence="4"/>
<dbReference type="EMBL" id="BAABBE010000002">
    <property type="protein sequence ID" value="GAA3624173.1"/>
    <property type="molecule type" value="Genomic_DNA"/>
</dbReference>
<evidence type="ECO:0000256" key="3">
    <source>
        <dbReference type="ARBA" id="ARBA00049244"/>
    </source>
</evidence>
<dbReference type="InterPro" id="IPR017961">
    <property type="entry name" value="DNA_pol_Y-fam_little_finger"/>
</dbReference>
<evidence type="ECO:0000313" key="6">
    <source>
        <dbReference type="EMBL" id="GAA3624173.1"/>
    </source>
</evidence>
<sequence>MFVSLTPILHADLDAFYAAVEQRDDPRLRGRPVIVGGGVVLAASYEAKAFGIRTAMGGARALRLCPHAVVVPPRMSAYSAASKAVFEVFRDTTPLVEGLSIDEAFLDVGGLPRIVGPPELIARRLRERVLDEVGLPITVGVARTKFLAKVASAVAKPDGLLVVPADRELDFLHPLPVQRLWGVGKVTAAKLHDLGIRTVGQVARLDETDLVSILGKAAGRHLHALAHNRDPRPVQAGRRRRSIGSQRALGRTPHDLDAILASLVDGITRRLRNAHRACRTVVLRLRFADFTRATRSHTLIHPTAETGLLLTAARLLLTAALPEIASRGITLLGVSLTNLSDEDTIQLMLPFDDNHSPGALDSTLDRLKDRFGSSSVTRAAMLGRDPGISVPLLPD</sequence>
<comment type="cofactor">
    <cofactor evidence="4">
        <name>Mg(2+)</name>
        <dbReference type="ChEBI" id="CHEBI:18420"/>
    </cofactor>
    <text evidence="4">Binds 2 magnesium ions per subunit.</text>
</comment>
<dbReference type="InterPro" id="IPR001126">
    <property type="entry name" value="UmuC"/>
</dbReference>
<keyword evidence="4" id="KW-0239">DNA-directed DNA polymerase</keyword>
<proteinExistence type="inferred from homology"/>
<dbReference type="Gene3D" id="1.10.150.20">
    <property type="entry name" value="5' to 3' exonuclease, C-terminal subdomain"/>
    <property type="match status" value="1"/>
</dbReference>
<keyword evidence="4" id="KW-0227">DNA damage</keyword>
<name>A0ABP7A3H4_9PSEU</name>
<feature type="binding site" evidence="4">
    <location>
        <position position="102"/>
    </location>
    <ligand>
        <name>Mg(2+)</name>
        <dbReference type="ChEBI" id="CHEBI:18420"/>
    </ligand>
</feature>
<dbReference type="NCBIfam" id="NF003015">
    <property type="entry name" value="PRK03858.1"/>
    <property type="match status" value="1"/>
</dbReference>
<organism evidence="6 7">
    <name type="scientific">Lentzea roselyniae</name>
    <dbReference type="NCBI Taxonomy" id="531940"/>
    <lineage>
        <taxon>Bacteria</taxon>
        <taxon>Bacillati</taxon>
        <taxon>Actinomycetota</taxon>
        <taxon>Actinomycetes</taxon>
        <taxon>Pseudonocardiales</taxon>
        <taxon>Pseudonocardiaceae</taxon>
        <taxon>Lentzea</taxon>
    </lineage>
</organism>
<comment type="subunit">
    <text evidence="4">Monomer.</text>
</comment>
<reference evidence="7" key="1">
    <citation type="journal article" date="2019" name="Int. J. Syst. Evol. Microbiol.">
        <title>The Global Catalogue of Microorganisms (GCM) 10K type strain sequencing project: providing services to taxonomists for standard genome sequencing and annotation.</title>
        <authorList>
            <consortium name="The Broad Institute Genomics Platform"/>
            <consortium name="The Broad Institute Genome Sequencing Center for Infectious Disease"/>
            <person name="Wu L."/>
            <person name="Ma J."/>
        </authorList>
    </citation>
    <scope>NUCLEOTIDE SEQUENCE [LARGE SCALE GENOMIC DNA]</scope>
    <source>
        <strain evidence="7">JCM 17494</strain>
    </source>
</reference>
<keyword evidence="4" id="KW-0234">DNA repair</keyword>
<evidence type="ECO:0000259" key="5">
    <source>
        <dbReference type="PROSITE" id="PS50173"/>
    </source>
</evidence>
<comment type="catalytic activity">
    <reaction evidence="3 4">
        <text>DNA(n) + a 2'-deoxyribonucleoside 5'-triphosphate = DNA(n+1) + diphosphate</text>
        <dbReference type="Rhea" id="RHEA:22508"/>
        <dbReference type="Rhea" id="RHEA-COMP:17339"/>
        <dbReference type="Rhea" id="RHEA-COMP:17340"/>
        <dbReference type="ChEBI" id="CHEBI:33019"/>
        <dbReference type="ChEBI" id="CHEBI:61560"/>
        <dbReference type="ChEBI" id="CHEBI:173112"/>
        <dbReference type="EC" id="2.7.7.7"/>
    </reaction>
</comment>
<dbReference type="InterPro" id="IPR036775">
    <property type="entry name" value="DNA_pol_Y-fam_lit_finger_sf"/>
</dbReference>
<dbReference type="HAMAP" id="MF_01113">
    <property type="entry name" value="DNApol_IV"/>
    <property type="match status" value="1"/>
</dbReference>
<dbReference type="InterPro" id="IPR050116">
    <property type="entry name" value="DNA_polymerase-Y"/>
</dbReference>
<comment type="caution">
    <text evidence="6">The sequence shown here is derived from an EMBL/GenBank/DDBJ whole genome shotgun (WGS) entry which is preliminary data.</text>
</comment>
<dbReference type="InterPro" id="IPR022880">
    <property type="entry name" value="DNApol_IV"/>
</dbReference>
<dbReference type="Gene3D" id="3.40.1170.60">
    <property type="match status" value="1"/>
</dbReference>
<feature type="site" description="Substrate discrimination" evidence="4">
    <location>
        <position position="17"/>
    </location>
</feature>
<dbReference type="SUPFAM" id="SSF100879">
    <property type="entry name" value="Lesion bypass DNA polymerase (Y-family), little finger domain"/>
    <property type="match status" value="1"/>
</dbReference>
<feature type="active site" evidence="4">
    <location>
        <position position="103"/>
    </location>
</feature>